<keyword evidence="2" id="KW-0472">Membrane</keyword>
<evidence type="ECO:0000313" key="3">
    <source>
        <dbReference type="EMBL" id="MBE9146405.1"/>
    </source>
</evidence>
<feature type="transmembrane region" description="Helical" evidence="2">
    <location>
        <begin position="22"/>
        <end position="44"/>
    </location>
</feature>
<feature type="region of interest" description="Disordered" evidence="1">
    <location>
        <begin position="51"/>
        <end position="83"/>
    </location>
</feature>
<proteinExistence type="predicted"/>
<comment type="caution">
    <text evidence="3">The sequence shown here is derived from an EMBL/GenBank/DDBJ whole genome shotgun (WGS) entry which is preliminary data.</text>
</comment>
<evidence type="ECO:0000313" key="4">
    <source>
        <dbReference type="Proteomes" id="UP000640725"/>
    </source>
</evidence>
<evidence type="ECO:0000256" key="1">
    <source>
        <dbReference type="SAM" id="MobiDB-lite"/>
    </source>
</evidence>
<reference evidence="3 4" key="1">
    <citation type="submission" date="2020-10" db="EMBL/GenBank/DDBJ databases">
        <authorList>
            <person name="Castelo-Branco R."/>
            <person name="Eusebio N."/>
            <person name="Adriana R."/>
            <person name="Vieira A."/>
            <person name="Brugerolle De Fraissinette N."/>
            <person name="Rezende De Castro R."/>
            <person name="Schneider M.P."/>
            <person name="Vasconcelos V."/>
            <person name="Leao P.N."/>
        </authorList>
    </citation>
    <scope>NUCLEOTIDE SEQUENCE [LARGE SCALE GENOMIC DNA]</scope>
    <source>
        <strain evidence="3 4">LEGE 06226</strain>
    </source>
</reference>
<evidence type="ECO:0000256" key="2">
    <source>
        <dbReference type="SAM" id="Phobius"/>
    </source>
</evidence>
<dbReference type="Proteomes" id="UP000640725">
    <property type="component" value="Unassembled WGS sequence"/>
</dbReference>
<dbReference type="EMBL" id="JADEWU010000098">
    <property type="protein sequence ID" value="MBE9146405.1"/>
    <property type="molecule type" value="Genomic_DNA"/>
</dbReference>
<keyword evidence="2" id="KW-0812">Transmembrane</keyword>
<dbReference type="RefSeq" id="WP_193871746.1">
    <property type="nucleotide sequence ID" value="NZ_JADEWU010000098.1"/>
</dbReference>
<keyword evidence="4" id="KW-1185">Reference proteome</keyword>
<keyword evidence="2" id="KW-1133">Transmembrane helix</keyword>
<sequence>MQTIDISPTASNWDDNKPPRLILLKGIAIATITVSLIGGIIHVVDSRQAMTKADPKEQIKPGDGRRELTAPTKPSEQSPIVVKKPQKPIVIEEGSEAYFCLKNNGGSGCLERDRFVPNFKVIAPPKPQRTYEDYLVEYGVREPGDCGRYFNGQPNCF</sequence>
<accession>A0ABR9UIX3</accession>
<gene>
    <name evidence="3" type="ORF">IQ236_24735</name>
</gene>
<organism evidence="3 4">
    <name type="scientific">Planktothrix mougeotii LEGE 06226</name>
    <dbReference type="NCBI Taxonomy" id="1828728"/>
    <lineage>
        <taxon>Bacteria</taxon>
        <taxon>Bacillati</taxon>
        <taxon>Cyanobacteriota</taxon>
        <taxon>Cyanophyceae</taxon>
        <taxon>Oscillatoriophycideae</taxon>
        <taxon>Oscillatoriales</taxon>
        <taxon>Microcoleaceae</taxon>
        <taxon>Planktothrix</taxon>
    </lineage>
</organism>
<feature type="compositionally biased region" description="Basic and acidic residues" evidence="1">
    <location>
        <begin position="53"/>
        <end position="68"/>
    </location>
</feature>
<protein>
    <submittedName>
        <fullName evidence="3">Uncharacterized protein</fullName>
    </submittedName>
</protein>
<name>A0ABR9UIX3_9CYAN</name>